<evidence type="ECO:0000256" key="7">
    <source>
        <dbReference type="SAM" id="Phobius"/>
    </source>
</evidence>
<dbReference type="PRINTS" id="PR01837">
    <property type="entry name" value="MGTCSAPBPROT"/>
</dbReference>
<dbReference type="InterPro" id="IPR049177">
    <property type="entry name" value="MgtC_SapB_SrpB_YhiD_N"/>
</dbReference>
<dbReference type="RefSeq" id="WP_243362991.1">
    <property type="nucleotide sequence ID" value="NZ_JALGBH010000002.1"/>
</dbReference>
<dbReference type="Proteomes" id="UP001165460">
    <property type="component" value="Unassembled WGS sequence"/>
</dbReference>
<reference evidence="9" key="1">
    <citation type="submission" date="2022-03" db="EMBL/GenBank/DDBJ databases">
        <authorList>
            <person name="Woo C.Y."/>
        </authorList>
    </citation>
    <scope>NUCLEOTIDE SEQUENCE</scope>
    <source>
        <strain evidence="9">CYS-01</strain>
    </source>
</reference>
<comment type="caution">
    <text evidence="9">The sequence shown here is derived from an EMBL/GenBank/DDBJ whole genome shotgun (WGS) entry which is preliminary data.</text>
</comment>
<feature type="transmembrane region" description="Helical" evidence="7">
    <location>
        <begin position="78"/>
        <end position="97"/>
    </location>
</feature>
<keyword evidence="3" id="KW-1003">Cell membrane</keyword>
<evidence type="ECO:0000313" key="10">
    <source>
        <dbReference type="Proteomes" id="UP001165460"/>
    </source>
</evidence>
<feature type="transmembrane region" description="Helical" evidence="7">
    <location>
        <begin position="14"/>
        <end position="31"/>
    </location>
</feature>
<feature type="domain" description="MgtC/SapB/SrpB/YhiD N-terminal" evidence="8">
    <location>
        <begin position="18"/>
        <end position="148"/>
    </location>
</feature>
<evidence type="ECO:0000256" key="3">
    <source>
        <dbReference type="ARBA" id="ARBA00022475"/>
    </source>
</evidence>
<evidence type="ECO:0000256" key="6">
    <source>
        <dbReference type="ARBA" id="ARBA00023136"/>
    </source>
</evidence>
<sequence>MLNFESTYIDEKEVLIRLCVATVLGGIIGMEREQKEWVAGLRTHILVAVGSTLAMMVSIHGYGDVAGKKGFEIDPSRVAAQVVSGVGFLGAGTIIFLKREVIKGLTTAASIWSLAVVGLAVGGGMYWAAVLTTFLVLFVLGGIKWIEKRFFNRGNCTAVHFKMPKGALSKITAIEAIFAKHKIPFDELTYTTDETDRSNDFALAFYRKQSQGRILKALEEMQENGEILKIRFKL</sequence>
<keyword evidence="5 7" id="KW-1133">Transmembrane helix</keyword>
<evidence type="ECO:0000256" key="5">
    <source>
        <dbReference type="ARBA" id="ARBA00022989"/>
    </source>
</evidence>
<feature type="transmembrane region" description="Helical" evidence="7">
    <location>
        <begin position="127"/>
        <end position="146"/>
    </location>
</feature>
<gene>
    <name evidence="9" type="ORF">MMF97_13385</name>
</gene>
<accession>A0ABS9ZZH7</accession>
<keyword evidence="6 7" id="KW-0472">Membrane</keyword>
<evidence type="ECO:0000313" key="9">
    <source>
        <dbReference type="EMBL" id="MCJ0743709.1"/>
    </source>
</evidence>
<evidence type="ECO:0000256" key="2">
    <source>
        <dbReference type="ARBA" id="ARBA00009298"/>
    </source>
</evidence>
<evidence type="ECO:0000259" key="8">
    <source>
        <dbReference type="Pfam" id="PF02308"/>
    </source>
</evidence>
<proteinExistence type="inferred from homology"/>
<dbReference type="EMBL" id="JALGBH010000002">
    <property type="protein sequence ID" value="MCJ0743709.1"/>
    <property type="molecule type" value="Genomic_DNA"/>
</dbReference>
<dbReference type="Pfam" id="PF02308">
    <property type="entry name" value="MgtC"/>
    <property type="match status" value="1"/>
</dbReference>
<dbReference type="InterPro" id="IPR003416">
    <property type="entry name" value="MgtC/SapB/SrpB/YhiD_fam"/>
</dbReference>
<evidence type="ECO:0000256" key="4">
    <source>
        <dbReference type="ARBA" id="ARBA00022692"/>
    </source>
</evidence>
<comment type="subcellular location">
    <subcellularLocation>
        <location evidence="1">Cell membrane</location>
        <topology evidence="1">Multi-pass membrane protein</topology>
    </subcellularLocation>
</comment>
<name>A0ABS9ZZH7_9SPHI</name>
<feature type="transmembrane region" description="Helical" evidence="7">
    <location>
        <begin position="43"/>
        <end position="63"/>
    </location>
</feature>
<dbReference type="PANTHER" id="PTHR33778:SF1">
    <property type="entry name" value="MAGNESIUM TRANSPORTER YHID-RELATED"/>
    <property type="match status" value="1"/>
</dbReference>
<protein>
    <submittedName>
        <fullName evidence="9">MgtC/SapB family protein</fullName>
    </submittedName>
</protein>
<keyword evidence="4 7" id="KW-0812">Transmembrane</keyword>
<keyword evidence="10" id="KW-1185">Reference proteome</keyword>
<comment type="similarity">
    <text evidence="2">Belongs to the MgtC/SapB family.</text>
</comment>
<evidence type="ECO:0000256" key="1">
    <source>
        <dbReference type="ARBA" id="ARBA00004651"/>
    </source>
</evidence>
<organism evidence="9 10">
    <name type="scientific">Pedobacter montanisoli</name>
    <dbReference type="NCBI Taxonomy" id="2923277"/>
    <lineage>
        <taxon>Bacteria</taxon>
        <taxon>Pseudomonadati</taxon>
        <taxon>Bacteroidota</taxon>
        <taxon>Sphingobacteriia</taxon>
        <taxon>Sphingobacteriales</taxon>
        <taxon>Sphingobacteriaceae</taxon>
        <taxon>Pedobacter</taxon>
    </lineage>
</organism>
<dbReference type="PANTHER" id="PTHR33778">
    <property type="entry name" value="PROTEIN MGTC"/>
    <property type="match status" value="1"/>
</dbReference>